<feature type="compositionally biased region" description="Basic and acidic residues" evidence="2">
    <location>
        <begin position="440"/>
        <end position="452"/>
    </location>
</feature>
<dbReference type="VEuPathDB" id="FungiDB:TERG_06249"/>
<name>F2SUV3_TRIRC</name>
<dbReference type="GeneID" id="10375166"/>
<dbReference type="eggNOG" id="ENOG502SAZV">
    <property type="taxonomic scope" value="Eukaryota"/>
</dbReference>
<feature type="region of interest" description="Disordered" evidence="2">
    <location>
        <begin position="625"/>
        <end position="651"/>
    </location>
</feature>
<feature type="region of interest" description="Disordered" evidence="2">
    <location>
        <begin position="144"/>
        <end position="196"/>
    </location>
</feature>
<dbReference type="OrthoDB" id="5343018at2759"/>
<dbReference type="HOGENOM" id="CLU_312139_0_0_1"/>
<dbReference type="OMA" id="ILSNAWH"/>
<feature type="compositionally biased region" description="Polar residues" evidence="2">
    <location>
        <begin position="217"/>
        <end position="229"/>
    </location>
</feature>
<feature type="region of interest" description="Disordered" evidence="2">
    <location>
        <begin position="1"/>
        <end position="56"/>
    </location>
</feature>
<feature type="compositionally biased region" description="Low complexity" evidence="2">
    <location>
        <begin position="10"/>
        <end position="47"/>
    </location>
</feature>
<feature type="region of interest" description="Disordered" evidence="2">
    <location>
        <begin position="73"/>
        <end position="116"/>
    </location>
</feature>
<keyword evidence="4" id="KW-1185">Reference proteome</keyword>
<evidence type="ECO:0000256" key="2">
    <source>
        <dbReference type="SAM" id="MobiDB-lite"/>
    </source>
</evidence>
<sequence length="868" mass="96455">MDTHPEIGGSSSRSRYFSSFPRRPAKNSENNEYNNSISPFRSRSPTLSPSPPFNTQNRRLQLRNARFRGALLASASASTSTPATASSSRQVSPPQSQAETWRSTLDGSEDDDKENDWAYEGFHTTTASSFSRGPHSRRSSILRELGNSTQRRRSQHTSRVPVTSIFQSQPDSPPWSASFGRPKACVEDQDQAQDTQTHELELDLDWEEKMQLHSTRKASISSQKSNPFTSLDRIKRPKERNRDGRRDASQYIEHLENQLAATLQDAELADAKTHAARYKALKTEYRILRQELTEWEEKFEARVRDEEAVVAEREAQLKIRIRALEREVEVKDNKIRELEWEVEKEAQNRRTLEAVTATNRCLERRVDVLTELLAQSPGRIELPPPPPASAADGASSIHGGDGSMCRTPRPKSIFTKIPLSPVRQPLFHPTSEPDASLSDPCKRASGDEDSRVFELASVDSGFDSGPSHSQRTSLLSSHSGPGSATSLPLSPELQLQGKLQYRKRKMRRFPSGCCTLKPLVLPTASAALSPYAPPVNPSASPGSYTTATSGHGIFRRYDSTKAGSGYGESLYDDETDGDDADTDAARTDALDSLEGNVANYQSFEEAMAGHDLSFDDTEEFGYSPFAASKSRSPGSEAISYEGGGTVRRRRNRSRQISTLRIGMSPINRIISARQHHASLSWLEKLHLQVPQLLSNVRTLACRILSNAWHSNWRRLGGISWWFLGLLLGTHTRNQWVRYSMVRSARCLGRSEDARTADQEPSTPVSVHHRPGTATSLPSDYTPAIQEWLKFSFTLVLAIGLAIRDGPSTLTCACPPPESDIRSNPDADIMTESEVYQSSPKYRAIRTSLSVLSPSALPRDDEAFDNGLD</sequence>
<dbReference type="AlphaFoldDB" id="F2SUV3"/>
<dbReference type="RefSeq" id="XP_003233256.1">
    <property type="nucleotide sequence ID" value="XM_003233208.2"/>
</dbReference>
<evidence type="ECO:0000313" key="4">
    <source>
        <dbReference type="Proteomes" id="UP000008864"/>
    </source>
</evidence>
<accession>F2SUV3</accession>
<dbReference type="InParanoid" id="F2SUV3"/>
<protein>
    <submittedName>
        <fullName evidence="3">Uncharacterized protein</fullName>
    </submittedName>
</protein>
<evidence type="ECO:0000256" key="1">
    <source>
        <dbReference type="SAM" id="Coils"/>
    </source>
</evidence>
<reference evidence="4" key="1">
    <citation type="journal article" date="2012" name="MBio">
        <title>Comparative genome analysis of Trichophyton rubrum and related dermatophytes reveals candidate genes involved in infection.</title>
        <authorList>
            <person name="Martinez D.A."/>
            <person name="Oliver B.G."/>
            <person name="Graeser Y."/>
            <person name="Goldberg J.M."/>
            <person name="Li W."/>
            <person name="Martinez-Rossi N.M."/>
            <person name="Monod M."/>
            <person name="Shelest E."/>
            <person name="Barton R.C."/>
            <person name="Birch E."/>
            <person name="Brakhage A.A."/>
            <person name="Chen Z."/>
            <person name="Gurr S.J."/>
            <person name="Heiman D."/>
            <person name="Heitman J."/>
            <person name="Kosti I."/>
            <person name="Rossi A."/>
            <person name="Saif S."/>
            <person name="Samalova M."/>
            <person name="Saunders C.W."/>
            <person name="Shea T."/>
            <person name="Summerbell R.C."/>
            <person name="Xu J."/>
            <person name="Young S."/>
            <person name="Zeng Q."/>
            <person name="Birren B.W."/>
            <person name="Cuomo C.A."/>
            <person name="White T.C."/>
        </authorList>
    </citation>
    <scope>NUCLEOTIDE SEQUENCE [LARGE SCALE GENOMIC DNA]</scope>
    <source>
        <strain evidence="4">ATCC MYA-4607 / CBS 118892</strain>
    </source>
</reference>
<proteinExistence type="predicted"/>
<feature type="compositionally biased region" description="Low complexity" evidence="2">
    <location>
        <begin position="73"/>
        <end position="97"/>
    </location>
</feature>
<evidence type="ECO:0000313" key="3">
    <source>
        <dbReference type="EMBL" id="EGD90015.1"/>
    </source>
</evidence>
<feature type="region of interest" description="Disordered" evidence="2">
    <location>
        <begin position="750"/>
        <end position="773"/>
    </location>
</feature>
<feature type="region of interest" description="Disordered" evidence="2">
    <location>
        <begin position="213"/>
        <end position="244"/>
    </location>
</feature>
<keyword evidence="1" id="KW-0175">Coiled coil</keyword>
<dbReference type="EMBL" id="GG700654">
    <property type="protein sequence ID" value="EGD90015.1"/>
    <property type="molecule type" value="Genomic_DNA"/>
</dbReference>
<feature type="region of interest" description="Disordered" evidence="2">
    <location>
        <begin position="377"/>
        <end position="491"/>
    </location>
</feature>
<organism evidence="3 4">
    <name type="scientific">Trichophyton rubrum (strain ATCC MYA-4607 / CBS 118892)</name>
    <name type="common">Athlete's foot fungus</name>
    <dbReference type="NCBI Taxonomy" id="559305"/>
    <lineage>
        <taxon>Eukaryota</taxon>
        <taxon>Fungi</taxon>
        <taxon>Dikarya</taxon>
        <taxon>Ascomycota</taxon>
        <taxon>Pezizomycotina</taxon>
        <taxon>Eurotiomycetes</taxon>
        <taxon>Eurotiomycetidae</taxon>
        <taxon>Onygenales</taxon>
        <taxon>Arthrodermataceae</taxon>
        <taxon>Trichophyton</taxon>
    </lineage>
</organism>
<gene>
    <name evidence="3" type="ORF">TERG_06249</name>
</gene>
<dbReference type="Proteomes" id="UP000008864">
    <property type="component" value="Unassembled WGS sequence"/>
</dbReference>
<feature type="compositionally biased region" description="Polar residues" evidence="2">
    <location>
        <begin position="160"/>
        <end position="170"/>
    </location>
</feature>
<feature type="compositionally biased region" description="Polar residues" evidence="2">
    <location>
        <begin position="466"/>
        <end position="488"/>
    </location>
</feature>
<feature type="coiled-coil region" evidence="1">
    <location>
        <begin position="252"/>
        <end position="355"/>
    </location>
</feature>